<dbReference type="PANTHER" id="PTHR33164">
    <property type="entry name" value="TRANSCRIPTIONAL REGULATOR, MARR FAMILY"/>
    <property type="match status" value="1"/>
</dbReference>
<organism evidence="5 6">
    <name type="scientific">Kribbella voronezhensis</name>
    <dbReference type="NCBI Taxonomy" id="2512212"/>
    <lineage>
        <taxon>Bacteria</taxon>
        <taxon>Bacillati</taxon>
        <taxon>Actinomycetota</taxon>
        <taxon>Actinomycetes</taxon>
        <taxon>Propionibacteriales</taxon>
        <taxon>Kribbellaceae</taxon>
        <taxon>Kribbella</taxon>
    </lineage>
</organism>
<dbReference type="SMART" id="SM00347">
    <property type="entry name" value="HTH_MARR"/>
    <property type="match status" value="1"/>
</dbReference>
<keyword evidence="6" id="KW-1185">Reference proteome</keyword>
<proteinExistence type="predicted"/>
<sequence>MVWSIVRSLHRSAQVQRRGAAASEIGPVALGLLNLAAQGGVRPSVAAEELDVPPQSVTRAVAELEVLGWVRRVGDASDGRSYVIEATAAGRRERQRFQDELIARFSRHLAGWKPEEIRRFAGQLDSLVTSLASDLPVHPKPERKPNAWRTR</sequence>
<keyword evidence="1" id="KW-0805">Transcription regulation</keyword>
<comment type="caution">
    <text evidence="5">The sequence shown here is derived from an EMBL/GenBank/DDBJ whole genome shotgun (WGS) entry which is preliminary data.</text>
</comment>
<protein>
    <submittedName>
        <fullName evidence="5">DNA-binding MarR family transcriptional regulator</fullName>
    </submittedName>
</protein>
<dbReference type="AlphaFoldDB" id="A0A4R7T896"/>
<dbReference type="Proteomes" id="UP000295151">
    <property type="component" value="Unassembled WGS sequence"/>
</dbReference>
<dbReference type="PANTHER" id="PTHR33164:SF57">
    <property type="entry name" value="MARR-FAMILY TRANSCRIPTIONAL REGULATOR"/>
    <property type="match status" value="1"/>
</dbReference>
<dbReference type="PROSITE" id="PS50995">
    <property type="entry name" value="HTH_MARR_2"/>
    <property type="match status" value="1"/>
</dbReference>
<accession>A0A4R7T896</accession>
<evidence type="ECO:0000256" key="1">
    <source>
        <dbReference type="ARBA" id="ARBA00023015"/>
    </source>
</evidence>
<dbReference type="InterPro" id="IPR039422">
    <property type="entry name" value="MarR/SlyA-like"/>
</dbReference>
<keyword evidence="2 5" id="KW-0238">DNA-binding</keyword>
<dbReference type="InterPro" id="IPR036388">
    <property type="entry name" value="WH-like_DNA-bd_sf"/>
</dbReference>
<dbReference type="InterPro" id="IPR000835">
    <property type="entry name" value="HTH_MarR-typ"/>
</dbReference>
<keyword evidence="3" id="KW-0804">Transcription</keyword>
<dbReference type="InterPro" id="IPR023187">
    <property type="entry name" value="Tscrpt_reg_MarR-type_CS"/>
</dbReference>
<dbReference type="EMBL" id="SOCE01000001">
    <property type="protein sequence ID" value="TDU87388.1"/>
    <property type="molecule type" value="Genomic_DNA"/>
</dbReference>
<dbReference type="GO" id="GO:0003700">
    <property type="term" value="F:DNA-binding transcription factor activity"/>
    <property type="evidence" value="ECO:0007669"/>
    <property type="project" value="InterPro"/>
</dbReference>
<evidence type="ECO:0000256" key="3">
    <source>
        <dbReference type="ARBA" id="ARBA00023163"/>
    </source>
</evidence>
<dbReference type="Pfam" id="PF12802">
    <property type="entry name" value="MarR_2"/>
    <property type="match status" value="1"/>
</dbReference>
<reference evidence="5 6" key="1">
    <citation type="submission" date="2019-03" db="EMBL/GenBank/DDBJ databases">
        <title>Genomic Encyclopedia of Type Strains, Phase III (KMG-III): the genomes of soil and plant-associated and newly described type strains.</title>
        <authorList>
            <person name="Whitman W."/>
        </authorList>
    </citation>
    <scope>NUCLEOTIDE SEQUENCE [LARGE SCALE GENOMIC DNA]</scope>
    <source>
        <strain evidence="5 6">VKM Ac-2575</strain>
    </source>
</reference>
<dbReference type="PROSITE" id="PS01117">
    <property type="entry name" value="HTH_MARR_1"/>
    <property type="match status" value="1"/>
</dbReference>
<dbReference type="SUPFAM" id="SSF46785">
    <property type="entry name" value="Winged helix' DNA-binding domain"/>
    <property type="match status" value="1"/>
</dbReference>
<evidence type="ECO:0000313" key="5">
    <source>
        <dbReference type="EMBL" id="TDU87388.1"/>
    </source>
</evidence>
<feature type="domain" description="HTH marR-type" evidence="4">
    <location>
        <begin position="1"/>
        <end position="129"/>
    </location>
</feature>
<dbReference type="InterPro" id="IPR036390">
    <property type="entry name" value="WH_DNA-bd_sf"/>
</dbReference>
<evidence type="ECO:0000259" key="4">
    <source>
        <dbReference type="PROSITE" id="PS50995"/>
    </source>
</evidence>
<evidence type="ECO:0000313" key="6">
    <source>
        <dbReference type="Proteomes" id="UP000295151"/>
    </source>
</evidence>
<dbReference type="Gene3D" id="1.10.10.10">
    <property type="entry name" value="Winged helix-like DNA-binding domain superfamily/Winged helix DNA-binding domain"/>
    <property type="match status" value="1"/>
</dbReference>
<gene>
    <name evidence="5" type="ORF">EV138_0911</name>
</gene>
<dbReference type="GO" id="GO:0003677">
    <property type="term" value="F:DNA binding"/>
    <property type="evidence" value="ECO:0007669"/>
    <property type="project" value="UniProtKB-KW"/>
</dbReference>
<evidence type="ECO:0000256" key="2">
    <source>
        <dbReference type="ARBA" id="ARBA00023125"/>
    </source>
</evidence>
<name>A0A4R7T896_9ACTN</name>
<dbReference type="GO" id="GO:0006950">
    <property type="term" value="P:response to stress"/>
    <property type="evidence" value="ECO:0007669"/>
    <property type="project" value="TreeGrafter"/>
</dbReference>